<accession>A0ABS3Q1F1</accession>
<dbReference type="RefSeq" id="WP_208146519.1">
    <property type="nucleotide sequence ID" value="NZ_JAGETV010000001.1"/>
</dbReference>
<reference evidence="3 4" key="1">
    <citation type="submission" date="2021-03" db="EMBL/GenBank/DDBJ databases">
        <title>Thiomicrorhabdus sp.nov.,novel sulfur-oxidizing bacteria isolated from coastal sediment.</title>
        <authorList>
            <person name="Liu X."/>
        </authorList>
    </citation>
    <scope>NUCLEOTIDE SEQUENCE [LARGE SCALE GENOMIC DNA]</scope>
    <source>
        <strain evidence="3 4">6S2-11</strain>
    </source>
</reference>
<evidence type="ECO:0000256" key="1">
    <source>
        <dbReference type="ARBA" id="ARBA00023015"/>
    </source>
</evidence>
<evidence type="ECO:0000256" key="2">
    <source>
        <dbReference type="ARBA" id="ARBA00023163"/>
    </source>
</evidence>
<dbReference type="Gene3D" id="3.30.450.40">
    <property type="match status" value="1"/>
</dbReference>
<dbReference type="InterPro" id="IPR036388">
    <property type="entry name" value="WH-like_DNA-bd_sf"/>
</dbReference>
<proteinExistence type="predicted"/>
<dbReference type="InterPro" id="IPR029016">
    <property type="entry name" value="GAF-like_dom_sf"/>
</dbReference>
<gene>
    <name evidence="3" type="ORF">J3998_01010</name>
</gene>
<name>A0ABS3Q1F1_9GAMM</name>
<evidence type="ECO:0000313" key="3">
    <source>
        <dbReference type="EMBL" id="MBO1926142.1"/>
    </source>
</evidence>
<dbReference type="Gene3D" id="1.10.10.10">
    <property type="entry name" value="Winged helix-like DNA-binding domain superfamily/Winged helix DNA-binding domain"/>
    <property type="match status" value="1"/>
</dbReference>
<dbReference type="EMBL" id="JAGETV010000001">
    <property type="protein sequence ID" value="MBO1926142.1"/>
    <property type="molecule type" value="Genomic_DNA"/>
</dbReference>
<organism evidence="3 4">
    <name type="scientific">Thiomicrorhabdus marina</name>
    <dbReference type="NCBI Taxonomy" id="2818442"/>
    <lineage>
        <taxon>Bacteria</taxon>
        <taxon>Pseudomonadati</taxon>
        <taxon>Pseudomonadota</taxon>
        <taxon>Gammaproteobacteria</taxon>
        <taxon>Thiotrichales</taxon>
        <taxon>Piscirickettsiaceae</taxon>
        <taxon>Thiomicrorhabdus</taxon>
    </lineage>
</organism>
<keyword evidence="1" id="KW-0805">Transcription regulation</keyword>
<protein>
    <submittedName>
        <fullName evidence="3">Transcriptional regulator</fullName>
    </submittedName>
</protein>
<keyword evidence="4" id="KW-1185">Reference proteome</keyword>
<dbReference type="Proteomes" id="UP000664835">
    <property type="component" value="Unassembled WGS sequence"/>
</dbReference>
<comment type="caution">
    <text evidence="3">The sequence shown here is derived from an EMBL/GenBank/DDBJ whole genome shotgun (WGS) entry which is preliminary data.</text>
</comment>
<keyword evidence="2" id="KW-0804">Transcription</keyword>
<evidence type="ECO:0000313" key="4">
    <source>
        <dbReference type="Proteomes" id="UP000664835"/>
    </source>
</evidence>
<sequence>MSDNLLAGYNLKERRNIIENHWCDFTESAIRPAQDQISQAISQSWQRSALSLNKKVTHAPSIAKTRIREEWQMSPLSIAARQEQDNMMQLAREGELVAAIADPSGCMLWSHASRHMRSRAESVNFQEGGRWDEQSIGTNAIGLAKKLRSPVTVFSSEHYQSFLHDWVCYAAPIIHPQSGECVGILDMSTTWKKHTALGQAAVTQLACNIARNLPEVSPRAELEIRALGQAQVVFRGQNLQLSKRQLEILCLLALNPQGLKLEAFHAALYGDAPISSSTLKAELSHLRHLLDGQVGSRPYRLMMPVWCDFIQVWQALHEQNVNEAFRLYQGPLMAQSESPELEEWRHCIEAVMGKLLNSCNEPELLMQQLCAKTSGNEMVRERLVELIS</sequence>